<evidence type="ECO:0008006" key="4">
    <source>
        <dbReference type="Google" id="ProtNLM"/>
    </source>
</evidence>
<feature type="region of interest" description="Disordered" evidence="1">
    <location>
        <begin position="323"/>
        <end position="343"/>
    </location>
</feature>
<feature type="compositionally biased region" description="Low complexity" evidence="1">
    <location>
        <begin position="721"/>
        <end position="742"/>
    </location>
</feature>
<feature type="region of interest" description="Disordered" evidence="1">
    <location>
        <begin position="966"/>
        <end position="987"/>
    </location>
</feature>
<dbReference type="PANTHER" id="PTHR43628:SF1">
    <property type="entry name" value="CHITIN SYNTHASE REGULATORY FACTOR 2-RELATED"/>
    <property type="match status" value="1"/>
</dbReference>
<dbReference type="Proteomes" id="UP001596292">
    <property type="component" value="Unassembled WGS sequence"/>
</dbReference>
<organism evidence="2 3">
    <name type="scientific">Methylobacterium komagatae</name>
    <dbReference type="NCBI Taxonomy" id="374425"/>
    <lineage>
        <taxon>Bacteria</taxon>
        <taxon>Pseudomonadati</taxon>
        <taxon>Pseudomonadota</taxon>
        <taxon>Alphaproteobacteria</taxon>
        <taxon>Hyphomicrobiales</taxon>
        <taxon>Methylobacteriaceae</taxon>
        <taxon>Methylobacterium</taxon>
    </lineage>
</organism>
<accession>A0ABW2BD32</accession>
<feature type="region of interest" description="Disordered" evidence="1">
    <location>
        <begin position="634"/>
        <end position="661"/>
    </location>
</feature>
<dbReference type="InterPro" id="IPR011990">
    <property type="entry name" value="TPR-like_helical_dom_sf"/>
</dbReference>
<evidence type="ECO:0000313" key="2">
    <source>
        <dbReference type="EMBL" id="MFC6788298.1"/>
    </source>
</evidence>
<feature type="region of interest" description="Disordered" evidence="1">
    <location>
        <begin position="579"/>
        <end position="611"/>
    </location>
</feature>
<dbReference type="Pfam" id="PF08238">
    <property type="entry name" value="Sel1"/>
    <property type="match status" value="4"/>
</dbReference>
<reference evidence="3" key="1">
    <citation type="journal article" date="2019" name="Int. J. Syst. Evol. Microbiol.">
        <title>The Global Catalogue of Microorganisms (GCM) 10K type strain sequencing project: providing services to taxonomists for standard genome sequencing and annotation.</title>
        <authorList>
            <consortium name="The Broad Institute Genomics Platform"/>
            <consortium name="The Broad Institute Genome Sequencing Center for Infectious Disease"/>
            <person name="Wu L."/>
            <person name="Ma J."/>
        </authorList>
    </citation>
    <scope>NUCLEOTIDE SEQUENCE [LARGE SCALE GENOMIC DNA]</scope>
    <source>
        <strain evidence="3">CCUG 48316</strain>
    </source>
</reference>
<comment type="caution">
    <text evidence="2">The sequence shown here is derived from an EMBL/GenBank/DDBJ whole genome shotgun (WGS) entry which is preliminary data.</text>
</comment>
<name>A0ABW2BD32_9HYPH</name>
<proteinExistence type="predicted"/>
<dbReference type="SUPFAM" id="SSF81901">
    <property type="entry name" value="HCP-like"/>
    <property type="match status" value="1"/>
</dbReference>
<dbReference type="EMBL" id="JBHSWN010000001">
    <property type="protein sequence ID" value="MFC6788298.1"/>
    <property type="molecule type" value="Genomic_DNA"/>
</dbReference>
<evidence type="ECO:0000313" key="3">
    <source>
        <dbReference type="Proteomes" id="UP001596292"/>
    </source>
</evidence>
<feature type="region of interest" description="Disordered" evidence="1">
    <location>
        <begin position="704"/>
        <end position="758"/>
    </location>
</feature>
<dbReference type="SMART" id="SM00671">
    <property type="entry name" value="SEL1"/>
    <property type="match status" value="4"/>
</dbReference>
<dbReference type="RefSeq" id="WP_378966174.1">
    <property type="nucleotide sequence ID" value="NZ_JBHSWN010000001.1"/>
</dbReference>
<feature type="compositionally biased region" description="Low complexity" evidence="1">
    <location>
        <begin position="600"/>
        <end position="611"/>
    </location>
</feature>
<sequence>MNRNATSHFDSFDPEVIEAARDVASRAGVPLEAWIASVVPQHLAPVSGATEQLFAGEHGRMPLDQAHGSGSESLKALMARLDGLDQSVEAERRAAALDEHKRPEDIALRVDPVSQEGSARPAAKRGKASAAEMREAVQAIRQRQRELTEQSQPAGSVATMHRDLARRLTTDALAKDENGLPAYVTDELQRNAVRLRDLLAPLASNADVLELENAVESIAANIARAKSDAEAPALALPLAVVRTRIDELNVGETEAAHAQVAIGIKRFKNRLDVATAFEEADADRDLLHALSVELAEIRAAADELAKPARLDAVASRVQSLSEQIDRLPPAEEAQPEPVVSEEPAQKIELADEISALAERVDSLSARADFDADARRQQAAPATSGEMASIQAMLQSLAEKVDRVGQRNGADGLDALEKQVLTLVDRIEAPSALDPALTSLERTMNDLMHQVEALREVAPSDAVIERAARQAVAETLQGASVKADPTEFGLLRASLAEMQARQIASDERLSSTLEGVQSALDRLVNRLISTEAPVAARAPSLDERLMTSTSVEAPRPALRPAQHEEAEPAPVAYSATSVLLEPGSPRPLRAPAVAAEKRQSAPKAPALDQAAASDGDIKTSFIAAARRAAQAAQAELAAETPIDRPQRSRAPQASAPTVGPMTRLRSEIDQHRKPLLLGLAAIVLTLGAIQAVSVNKDDAARVPLLATPPGPTAEKISESVKAAEAPKAPAQQAAPKDPTTTQTVAAPRPPETQDPAKPAVPQVPNMAGLANDLATVPANLAKTKQAALDGDGAAVWDLAVRESDGRGMPRDLAAAAKLFEKLANVGYAPAQYKLGAHYEKGSGVARDLAQAKLWYGRAAEQGHARAMHNLGVIYAENPAANGKPDFVSAASWFRQGAEHGVRDSQYNIAVLYARGLGLTQDLVQSYVWFAAAAAQGDDDAAKKRDDVATKLSAPDLARAKSLAGSFKPRRLDPAVNEPPAVSDAGQGPVSLLGAPVPTAATVSVSRRQI</sequence>
<gene>
    <name evidence="2" type="ORF">ACFQE0_00820</name>
</gene>
<dbReference type="InterPro" id="IPR006597">
    <property type="entry name" value="Sel1-like"/>
</dbReference>
<keyword evidence="3" id="KW-1185">Reference proteome</keyword>
<protein>
    <recommendedName>
        <fullName evidence="4">Localization factor PodJL</fullName>
    </recommendedName>
</protein>
<dbReference type="InterPro" id="IPR052945">
    <property type="entry name" value="Mitotic_Regulator"/>
</dbReference>
<dbReference type="PANTHER" id="PTHR43628">
    <property type="entry name" value="ACTIVATOR OF C KINASE PROTEIN 1-RELATED"/>
    <property type="match status" value="1"/>
</dbReference>
<feature type="compositionally biased region" description="Low complexity" evidence="1">
    <location>
        <begin position="330"/>
        <end position="342"/>
    </location>
</feature>
<evidence type="ECO:0000256" key="1">
    <source>
        <dbReference type="SAM" id="MobiDB-lite"/>
    </source>
</evidence>
<dbReference type="Gene3D" id="1.25.40.10">
    <property type="entry name" value="Tetratricopeptide repeat domain"/>
    <property type="match status" value="1"/>
</dbReference>